<protein>
    <submittedName>
        <fullName evidence="2">Glycos_transf_2</fullName>
    </submittedName>
</protein>
<dbReference type="InterPro" id="IPR029044">
    <property type="entry name" value="Nucleotide-diphossugar_trans"/>
</dbReference>
<dbReference type="EMBL" id="KF118711">
    <property type="protein sequence ID" value="AIA85974.1"/>
    <property type="molecule type" value="Genomic_DNA"/>
</dbReference>
<feature type="non-terminal residue" evidence="2">
    <location>
        <position position="1"/>
    </location>
</feature>
<evidence type="ECO:0000313" key="2">
    <source>
        <dbReference type="EMBL" id="AIA85974.1"/>
    </source>
</evidence>
<reference evidence="2" key="1">
    <citation type="journal article" date="2013" name="Environ. Microbiol.">
        <title>Seasonally variable intestinal metagenomes of the red palm weevil (Rhynchophorus ferrugineus).</title>
        <authorList>
            <person name="Jia S."/>
            <person name="Zhang X."/>
            <person name="Zhang G."/>
            <person name="Yin A."/>
            <person name="Zhang S."/>
            <person name="Li F."/>
            <person name="Wang L."/>
            <person name="Zhao D."/>
            <person name="Yun Q."/>
            <person name="Tala"/>
            <person name="Wang J."/>
            <person name="Sun G."/>
            <person name="Baabdullah M."/>
            <person name="Yu X."/>
            <person name="Hu S."/>
            <person name="Al-Mssallem I.S."/>
            <person name="Yu J."/>
        </authorList>
    </citation>
    <scope>NUCLEOTIDE SEQUENCE</scope>
</reference>
<feature type="non-terminal residue" evidence="2">
    <location>
        <position position="164"/>
    </location>
</feature>
<name>A0A060BSS4_9CYAN</name>
<organism evidence="2">
    <name type="scientific">uncultured Cyanothece sp</name>
    <dbReference type="NCBI Taxonomy" id="259951"/>
    <lineage>
        <taxon>Bacteria</taxon>
        <taxon>Bacillati</taxon>
        <taxon>Cyanobacteriota</taxon>
        <taxon>Cyanophyceae</taxon>
        <taxon>Gomontiellales</taxon>
        <taxon>Cyanothecaceae</taxon>
        <taxon>Cyanothece</taxon>
        <taxon>environmental samples</taxon>
    </lineage>
</organism>
<dbReference type="InterPro" id="IPR050834">
    <property type="entry name" value="Glycosyltransf_2"/>
</dbReference>
<proteinExistence type="predicted"/>
<evidence type="ECO:0000259" key="1">
    <source>
        <dbReference type="Pfam" id="PF00535"/>
    </source>
</evidence>
<dbReference type="Gene3D" id="3.90.550.10">
    <property type="entry name" value="Spore Coat Polysaccharide Biosynthesis Protein SpsA, Chain A"/>
    <property type="match status" value="1"/>
</dbReference>
<accession>A0A060BSS4</accession>
<feature type="domain" description="Glycosyltransferase 2-like" evidence="1">
    <location>
        <begin position="18"/>
        <end position="131"/>
    </location>
</feature>
<dbReference type="Pfam" id="PF00535">
    <property type="entry name" value="Glycos_transf_2"/>
    <property type="match status" value="1"/>
</dbReference>
<dbReference type="AlphaFoldDB" id="A0A060BSS4"/>
<dbReference type="SUPFAM" id="SSF53448">
    <property type="entry name" value="Nucleotide-diphospho-sugar transferases"/>
    <property type="match status" value="1"/>
</dbReference>
<dbReference type="PANTHER" id="PTHR43685:SF2">
    <property type="entry name" value="GLYCOSYLTRANSFERASE 2-LIKE DOMAIN-CONTAINING PROTEIN"/>
    <property type="match status" value="1"/>
</dbReference>
<dbReference type="PANTHER" id="PTHR43685">
    <property type="entry name" value="GLYCOSYLTRANSFERASE"/>
    <property type="match status" value="1"/>
</dbReference>
<dbReference type="InterPro" id="IPR001173">
    <property type="entry name" value="Glyco_trans_2-like"/>
</dbReference>
<sequence>NLTEGWPSVSERPRPLFSIVTPVYKPRPDHLQLTIDSVRDQTFSDWEWILVDDASKDRGVTAVLERAAAEDPRIHLVTRPENGHIVAASNDGLARARGSWIVFMDHDDLLVKEALERLSVAVADNRSAGYIYTDEDKVDDAGVFSDTFRKPDWSPERCAIRCIV</sequence>